<reference evidence="3 4" key="1">
    <citation type="submission" date="2020-04" db="EMBL/GenBank/DDBJ databases">
        <title>Gordonia sp. nov. TBRC 11910.</title>
        <authorList>
            <person name="Suriyachadkun C."/>
        </authorList>
    </citation>
    <scope>NUCLEOTIDE SEQUENCE [LARGE SCALE GENOMIC DNA]</scope>
    <source>
        <strain evidence="3 4">TBRC 11910</strain>
    </source>
</reference>
<organism evidence="3 4">
    <name type="scientific">Gordonia asplenii</name>
    <dbReference type="NCBI Taxonomy" id="2725283"/>
    <lineage>
        <taxon>Bacteria</taxon>
        <taxon>Bacillati</taxon>
        <taxon>Actinomycetota</taxon>
        <taxon>Actinomycetes</taxon>
        <taxon>Mycobacteriales</taxon>
        <taxon>Gordoniaceae</taxon>
        <taxon>Gordonia</taxon>
    </lineage>
</organism>
<dbReference type="AlphaFoldDB" id="A0A848L053"/>
<gene>
    <name evidence="3" type="ORF">HH308_21805</name>
</gene>
<keyword evidence="1" id="KW-0479">Metal-binding</keyword>
<dbReference type="GO" id="GO:0008270">
    <property type="term" value="F:zinc ion binding"/>
    <property type="evidence" value="ECO:0007669"/>
    <property type="project" value="UniProtKB-KW"/>
</dbReference>
<protein>
    <recommendedName>
        <fullName evidence="2">SWIM-type domain-containing protein</fullName>
    </recommendedName>
</protein>
<dbReference type="PROSITE" id="PS50966">
    <property type="entry name" value="ZF_SWIM"/>
    <property type="match status" value="1"/>
</dbReference>
<evidence type="ECO:0000256" key="1">
    <source>
        <dbReference type="PROSITE-ProRule" id="PRU00325"/>
    </source>
</evidence>
<name>A0A848L053_9ACTN</name>
<dbReference type="EMBL" id="JABBNB010000027">
    <property type="protein sequence ID" value="NMO03852.1"/>
    <property type="molecule type" value="Genomic_DNA"/>
</dbReference>
<dbReference type="Proteomes" id="UP000550729">
    <property type="component" value="Unassembled WGS sequence"/>
</dbReference>
<evidence type="ECO:0000313" key="3">
    <source>
        <dbReference type="EMBL" id="NMO03852.1"/>
    </source>
</evidence>
<feature type="domain" description="SWIM-type" evidence="2">
    <location>
        <begin position="49"/>
        <end position="89"/>
    </location>
</feature>
<evidence type="ECO:0000313" key="4">
    <source>
        <dbReference type="Proteomes" id="UP000550729"/>
    </source>
</evidence>
<sequence>MSPLRRAARQCAMLDDAAWAQRASVGLVRRAHRDLLDAQPSASSIEDELVVEFGGHTQRWDARGPDAARCDCPATGVCRHVVAVGLWLGAMAEGEPPEPVVETIAAVEDAAPQPKPPTRSQLRRETERARMRQRARQVLLDVVRLGVAHASADSVQRCAAVAISAQTADHYRLAAALRRIGDQLERIVERTVGVSGWLAGRSASGALALELATTYALLAALDQTPDAGELLGAARTAYTECGPLRLIGLGSYPWESGSGYRGLTTMFFDGTRFVSVSQTRPTTVAGFDPIALYTRKSPIWPGLVSAATATAASVVLTGARLNADGRLSGTPQTRAVVEPLSSAEIMQRLVPIRRWDRIAGHALPTAILDVPDPLGDWVTIMPTAVGVPVYDDVAQQARWVVVDDVGSELIVAQSFSMMSAHATRRLRTVDRSWEAGSFIVGQLVADATLRPLSVLRPHRSCADQPVDALHFDAAPASVRSAGATSSGVVERADTASELDAFMTWLERTMERGLLGSRDTSVRGELTDRRRALRDQGFGVFGDSSHEATSELILRSYAIAEQVRRVQDKP</sequence>
<comment type="caution">
    <text evidence="3">The sequence shown here is derived from an EMBL/GenBank/DDBJ whole genome shotgun (WGS) entry which is preliminary data.</text>
</comment>
<keyword evidence="1" id="KW-0862">Zinc</keyword>
<accession>A0A848L053</accession>
<proteinExistence type="predicted"/>
<keyword evidence="1" id="KW-0863">Zinc-finger</keyword>
<keyword evidence="4" id="KW-1185">Reference proteome</keyword>
<dbReference type="RefSeq" id="WP_170196357.1">
    <property type="nucleotide sequence ID" value="NZ_JABBNB010000027.1"/>
</dbReference>
<dbReference type="InterPro" id="IPR007527">
    <property type="entry name" value="Znf_SWIM"/>
</dbReference>
<evidence type="ECO:0000259" key="2">
    <source>
        <dbReference type="PROSITE" id="PS50966"/>
    </source>
</evidence>